<evidence type="ECO:0000256" key="8">
    <source>
        <dbReference type="SAM" id="Phobius"/>
    </source>
</evidence>
<dbReference type="PANTHER" id="PTHR21716:SF53">
    <property type="entry name" value="PERMEASE PERM-RELATED"/>
    <property type="match status" value="1"/>
</dbReference>
<dbReference type="EMBL" id="JFBU01000001">
    <property type="protein sequence ID" value="EXG83037.1"/>
    <property type="molecule type" value="Genomic_DNA"/>
</dbReference>
<evidence type="ECO:0000313" key="9">
    <source>
        <dbReference type="EMBL" id="EXG83037.1"/>
    </source>
</evidence>
<evidence type="ECO:0000256" key="2">
    <source>
        <dbReference type="ARBA" id="ARBA00009773"/>
    </source>
</evidence>
<dbReference type="GO" id="GO:0055085">
    <property type="term" value="P:transmembrane transport"/>
    <property type="evidence" value="ECO:0007669"/>
    <property type="project" value="TreeGrafter"/>
</dbReference>
<dbReference type="AlphaFoldDB" id="A0A011A0L4"/>
<comment type="subcellular location">
    <subcellularLocation>
        <location evidence="1">Cell membrane</location>
        <topology evidence="1">Multi-pass membrane protein</topology>
    </subcellularLocation>
</comment>
<comment type="caution">
    <text evidence="9">The sequence shown here is derived from an EMBL/GenBank/DDBJ whole genome shotgun (WGS) entry which is preliminary data.</text>
</comment>
<feature type="transmembrane region" description="Helical" evidence="8">
    <location>
        <begin position="287"/>
        <end position="310"/>
    </location>
</feature>
<feature type="transmembrane region" description="Helical" evidence="8">
    <location>
        <begin position="169"/>
        <end position="187"/>
    </location>
</feature>
<feature type="transmembrane region" description="Helical" evidence="8">
    <location>
        <begin position="76"/>
        <end position="95"/>
    </location>
</feature>
<dbReference type="GO" id="GO:0005886">
    <property type="term" value="C:plasma membrane"/>
    <property type="evidence" value="ECO:0007669"/>
    <property type="project" value="UniProtKB-SubCell"/>
</dbReference>
<evidence type="ECO:0000256" key="6">
    <source>
        <dbReference type="ARBA" id="ARBA00022989"/>
    </source>
</evidence>
<evidence type="ECO:0000256" key="7">
    <source>
        <dbReference type="ARBA" id="ARBA00023136"/>
    </source>
</evidence>
<dbReference type="HOGENOM" id="CLU_031275_8_2_9"/>
<reference evidence="9 10" key="1">
    <citation type="submission" date="2013-07" db="EMBL/GenBank/DDBJ databases">
        <authorList>
            <consortium name="DOE Joint Genome Institute"/>
            <person name="Anderson I."/>
            <person name="Huntemann M."/>
            <person name="Han J."/>
            <person name="Chen A."/>
            <person name="Kyrpides N."/>
            <person name="Mavromatis K."/>
            <person name="Markowitz V."/>
            <person name="Palaniappan K."/>
            <person name="Ivanova N."/>
            <person name="Schaumberg A."/>
            <person name="Pati A."/>
            <person name="Liolios K."/>
            <person name="Nordberg H.P."/>
            <person name="Cantor M.N."/>
            <person name="Hua S.X."/>
            <person name="Woyke T."/>
        </authorList>
    </citation>
    <scope>NUCLEOTIDE SEQUENCE [LARGE SCALE GENOMIC DNA]</scope>
    <source>
        <strain evidence="9 10">DSM 19268</strain>
    </source>
</reference>
<feature type="transmembrane region" description="Helical" evidence="8">
    <location>
        <begin position="12"/>
        <end position="31"/>
    </location>
</feature>
<accession>A0A011A0L4</accession>
<feature type="transmembrane region" description="Helical" evidence="8">
    <location>
        <begin position="251"/>
        <end position="280"/>
    </location>
</feature>
<dbReference type="Proteomes" id="UP000053380">
    <property type="component" value="Unassembled WGS sequence"/>
</dbReference>
<feature type="transmembrane region" description="Helical" evidence="8">
    <location>
        <begin position="219"/>
        <end position="245"/>
    </location>
</feature>
<evidence type="ECO:0000256" key="5">
    <source>
        <dbReference type="ARBA" id="ARBA00022692"/>
    </source>
</evidence>
<dbReference type="OrthoDB" id="9793390at2"/>
<keyword evidence="7 8" id="KW-0472">Membrane</keyword>
<keyword evidence="3" id="KW-0813">Transport</keyword>
<evidence type="ECO:0000256" key="4">
    <source>
        <dbReference type="ARBA" id="ARBA00022475"/>
    </source>
</evidence>
<dbReference type="Pfam" id="PF01594">
    <property type="entry name" value="AI-2E_transport"/>
    <property type="match status" value="1"/>
</dbReference>
<organism evidence="9 10">
    <name type="scientific">Saccharibacillus sacchari DSM 19268</name>
    <dbReference type="NCBI Taxonomy" id="915437"/>
    <lineage>
        <taxon>Bacteria</taxon>
        <taxon>Bacillati</taxon>
        <taxon>Bacillota</taxon>
        <taxon>Bacilli</taxon>
        <taxon>Bacillales</taxon>
        <taxon>Paenibacillaceae</taxon>
        <taxon>Saccharibacillus</taxon>
    </lineage>
</organism>
<comment type="similarity">
    <text evidence="2">Belongs to the autoinducer-2 exporter (AI-2E) (TC 2.A.86) family.</text>
</comment>
<keyword evidence="10" id="KW-1185">Reference proteome</keyword>
<dbReference type="InterPro" id="IPR002549">
    <property type="entry name" value="AI-2E-like"/>
</dbReference>
<evidence type="ECO:0000256" key="3">
    <source>
        <dbReference type="ARBA" id="ARBA00022448"/>
    </source>
</evidence>
<dbReference type="RefSeq" id="WP_037282148.1">
    <property type="nucleotide sequence ID" value="NZ_KK073875.1"/>
</dbReference>
<dbReference type="PANTHER" id="PTHR21716">
    <property type="entry name" value="TRANSMEMBRANE PROTEIN"/>
    <property type="match status" value="1"/>
</dbReference>
<keyword evidence="6 8" id="KW-1133">Transmembrane helix</keyword>
<gene>
    <name evidence="9" type="ORF">SacsacDRAFT_0002</name>
</gene>
<keyword evidence="4" id="KW-1003">Cell membrane</keyword>
<name>A0A011A0L4_9BACL</name>
<protein>
    <submittedName>
        <fullName evidence="9">Putative permease</fullName>
    </submittedName>
</protein>
<feature type="transmembrane region" description="Helical" evidence="8">
    <location>
        <begin position="37"/>
        <end position="55"/>
    </location>
</feature>
<evidence type="ECO:0000313" key="10">
    <source>
        <dbReference type="Proteomes" id="UP000053380"/>
    </source>
</evidence>
<keyword evidence="5 8" id="KW-0812">Transmembrane</keyword>
<evidence type="ECO:0000256" key="1">
    <source>
        <dbReference type="ARBA" id="ARBA00004651"/>
    </source>
</evidence>
<feature type="transmembrane region" description="Helical" evidence="8">
    <location>
        <begin position="322"/>
        <end position="355"/>
    </location>
</feature>
<sequence length="369" mass="41547">MFKSDRFMRTSLHIIFVLIILFLLTQIPSILAPLKAAFSLIFFPIAMSLFLYYLFRPTIRKLHDWHIKRPWSILMLYAAAVGVFAGFAIWVWPILRSQFLNFSDNLPQLAQNFSTQLQLLMLKVQEQEIWGTRINDIDVGIDIPQQLSGYLENVLNSISNSLTSALSTVAWIFLVVSTVPMILYFMLKDDRKGYAFLLKAAPMKIRPTFRDMAKDIDSALSGFIVGRVLLAACVGVFDLIGFLIVGVPYPLLLVLFIILTDMIPYIGVYLGAIPVVIVGFIDSPTSVIWIIVVIVLGQMLRNNLLSPMIYGSALDIHPLTTVFLLLSGGAIGGFIAILIIIPSYMVVKIVAVHLYRYYRSSKLTRPDLH</sequence>
<dbReference type="PATRIC" id="fig|915437.3.peg.2"/>
<proteinExistence type="inferred from homology"/>